<keyword evidence="2" id="KW-1185">Reference proteome</keyword>
<dbReference type="EMBL" id="CAVNYO010000478">
    <property type="protein sequence ID" value="CAK5284250.1"/>
    <property type="molecule type" value="Genomic_DNA"/>
</dbReference>
<organism evidence="1 2">
    <name type="scientific">Mycena citricolor</name>
    <dbReference type="NCBI Taxonomy" id="2018698"/>
    <lineage>
        <taxon>Eukaryota</taxon>
        <taxon>Fungi</taxon>
        <taxon>Dikarya</taxon>
        <taxon>Basidiomycota</taxon>
        <taxon>Agaricomycotina</taxon>
        <taxon>Agaricomycetes</taxon>
        <taxon>Agaricomycetidae</taxon>
        <taxon>Agaricales</taxon>
        <taxon>Marasmiineae</taxon>
        <taxon>Mycenaceae</taxon>
        <taxon>Mycena</taxon>
    </lineage>
</organism>
<name>A0AAD2HYH7_9AGAR</name>
<evidence type="ECO:0000313" key="1">
    <source>
        <dbReference type="EMBL" id="CAK5284250.1"/>
    </source>
</evidence>
<sequence length="82" mass="9012">MTTRSIACVHSYASSVYLRSPRSMSLQAAPGEITNHSNSTGHSSQLLASFPLSRASFLIWTCQCNDRKRGKGEKDFMDSEGL</sequence>
<dbReference type="AlphaFoldDB" id="A0AAD2HYH7"/>
<accession>A0AAD2HYH7</accession>
<proteinExistence type="predicted"/>
<reference evidence="1" key="1">
    <citation type="submission" date="2023-11" db="EMBL/GenBank/DDBJ databases">
        <authorList>
            <person name="De Vega J J."/>
            <person name="De Vega J J."/>
        </authorList>
    </citation>
    <scope>NUCLEOTIDE SEQUENCE</scope>
</reference>
<evidence type="ECO:0000313" key="2">
    <source>
        <dbReference type="Proteomes" id="UP001295794"/>
    </source>
</evidence>
<comment type="caution">
    <text evidence="1">The sequence shown here is derived from an EMBL/GenBank/DDBJ whole genome shotgun (WGS) entry which is preliminary data.</text>
</comment>
<dbReference type="Proteomes" id="UP001295794">
    <property type="component" value="Unassembled WGS sequence"/>
</dbReference>
<gene>
    <name evidence="1" type="ORF">MYCIT1_LOCUS37362</name>
</gene>
<protein>
    <submittedName>
        <fullName evidence="1">Uncharacterized protein</fullName>
    </submittedName>
</protein>